<dbReference type="EMBL" id="CP136894">
    <property type="protein sequence ID" value="WOL08984.1"/>
    <property type="molecule type" value="Genomic_DNA"/>
</dbReference>
<dbReference type="AlphaFoldDB" id="A0AAQ3QFG0"/>
<sequence length="89" mass="9767">MRTSNSEMVIEGPRISGNGNSVKKGTLGSYEAPRERIRCEAGWLGQRNICLQALVNDDLSCSSSWQQQEGKRCGKGIGMFNKCDSDEPV</sequence>
<feature type="region of interest" description="Disordered" evidence="1">
    <location>
        <begin position="1"/>
        <end position="27"/>
    </location>
</feature>
<evidence type="ECO:0000313" key="3">
    <source>
        <dbReference type="Proteomes" id="UP001327560"/>
    </source>
</evidence>
<gene>
    <name evidence="2" type="ORF">Cni_G17737</name>
</gene>
<keyword evidence="3" id="KW-1185">Reference proteome</keyword>
<protein>
    <submittedName>
        <fullName evidence="2">Uncharacterized protein</fullName>
    </submittedName>
</protein>
<evidence type="ECO:0000256" key="1">
    <source>
        <dbReference type="SAM" id="MobiDB-lite"/>
    </source>
</evidence>
<reference evidence="2 3" key="1">
    <citation type="submission" date="2023-10" db="EMBL/GenBank/DDBJ databases">
        <title>Chromosome-scale genome assembly provides insights into flower coloration mechanisms of Canna indica.</title>
        <authorList>
            <person name="Li C."/>
        </authorList>
    </citation>
    <scope>NUCLEOTIDE SEQUENCE [LARGE SCALE GENOMIC DNA]</scope>
    <source>
        <tissue evidence="2">Flower</tissue>
    </source>
</reference>
<accession>A0AAQ3QFG0</accession>
<dbReference type="Proteomes" id="UP001327560">
    <property type="component" value="Chromosome 5"/>
</dbReference>
<organism evidence="2 3">
    <name type="scientific">Canna indica</name>
    <name type="common">Indian-shot</name>
    <dbReference type="NCBI Taxonomy" id="4628"/>
    <lineage>
        <taxon>Eukaryota</taxon>
        <taxon>Viridiplantae</taxon>
        <taxon>Streptophyta</taxon>
        <taxon>Embryophyta</taxon>
        <taxon>Tracheophyta</taxon>
        <taxon>Spermatophyta</taxon>
        <taxon>Magnoliopsida</taxon>
        <taxon>Liliopsida</taxon>
        <taxon>Zingiberales</taxon>
        <taxon>Cannaceae</taxon>
        <taxon>Canna</taxon>
    </lineage>
</organism>
<evidence type="ECO:0000313" key="2">
    <source>
        <dbReference type="EMBL" id="WOL08984.1"/>
    </source>
</evidence>
<proteinExistence type="predicted"/>
<name>A0AAQ3QFG0_9LILI</name>